<accession>A0A4Y2TFR4</accession>
<dbReference type="AlphaFoldDB" id="A0A4Y2TFR4"/>
<dbReference type="Proteomes" id="UP000499080">
    <property type="component" value="Unassembled WGS sequence"/>
</dbReference>
<dbReference type="EMBL" id="BGPR01027477">
    <property type="protein sequence ID" value="GBN98004.1"/>
    <property type="molecule type" value="Genomic_DNA"/>
</dbReference>
<keyword evidence="5" id="KW-1185">Reference proteome</keyword>
<dbReference type="EMBL" id="BGPR01027444">
    <property type="protein sequence ID" value="GBN97945.1"/>
    <property type="molecule type" value="Genomic_DNA"/>
</dbReference>
<proteinExistence type="predicted"/>
<reference evidence="2 5" key="1">
    <citation type="journal article" date="2019" name="Sci. Rep.">
        <title>Orb-weaving spider Araneus ventricosus genome elucidates the spidroin gene catalogue.</title>
        <authorList>
            <person name="Kono N."/>
            <person name="Nakamura H."/>
            <person name="Ohtoshi R."/>
            <person name="Moran D.A.P."/>
            <person name="Shinohara A."/>
            <person name="Yoshida Y."/>
            <person name="Fujiwara M."/>
            <person name="Mori M."/>
            <person name="Tomita M."/>
            <person name="Arakawa K."/>
        </authorList>
    </citation>
    <scope>NUCLEOTIDE SEQUENCE [LARGE SCALE GENOMIC DNA]</scope>
</reference>
<dbReference type="EMBL" id="BGPR01027450">
    <property type="protein sequence ID" value="GBN97973.1"/>
    <property type="molecule type" value="Genomic_DNA"/>
</dbReference>
<name>A0A4Y2TFR4_ARAVE</name>
<comment type="caution">
    <text evidence="2">The sequence shown here is derived from an EMBL/GenBank/DDBJ whole genome shotgun (WGS) entry which is preliminary data.</text>
</comment>
<evidence type="ECO:0000313" key="5">
    <source>
        <dbReference type="Proteomes" id="UP000499080"/>
    </source>
</evidence>
<evidence type="ECO:0000313" key="2">
    <source>
        <dbReference type="EMBL" id="GBN97945.1"/>
    </source>
</evidence>
<protein>
    <submittedName>
        <fullName evidence="2">Uncharacterized protein</fullName>
    </submittedName>
</protein>
<evidence type="ECO:0000313" key="3">
    <source>
        <dbReference type="EMBL" id="GBN97973.1"/>
    </source>
</evidence>
<gene>
    <name evidence="1" type="ORF">AVEN_113569_1</name>
    <name evidence="4" type="ORF">AVEN_150287_1</name>
    <name evidence="2" type="ORF">AVEN_173060_1</name>
    <name evidence="3" type="ORF">AVEN_180343_1</name>
</gene>
<evidence type="ECO:0000313" key="1">
    <source>
        <dbReference type="EMBL" id="GBN97936.1"/>
    </source>
</evidence>
<dbReference type="EMBL" id="BGPR01027438">
    <property type="protein sequence ID" value="GBN97936.1"/>
    <property type="molecule type" value="Genomic_DNA"/>
</dbReference>
<organism evidence="2 5">
    <name type="scientific">Araneus ventricosus</name>
    <name type="common">Orbweaver spider</name>
    <name type="synonym">Epeira ventricosa</name>
    <dbReference type="NCBI Taxonomy" id="182803"/>
    <lineage>
        <taxon>Eukaryota</taxon>
        <taxon>Metazoa</taxon>
        <taxon>Ecdysozoa</taxon>
        <taxon>Arthropoda</taxon>
        <taxon>Chelicerata</taxon>
        <taxon>Arachnida</taxon>
        <taxon>Araneae</taxon>
        <taxon>Araneomorphae</taxon>
        <taxon>Entelegynae</taxon>
        <taxon>Araneoidea</taxon>
        <taxon>Araneidae</taxon>
        <taxon>Araneus</taxon>
    </lineage>
</organism>
<evidence type="ECO:0000313" key="4">
    <source>
        <dbReference type="EMBL" id="GBN98004.1"/>
    </source>
</evidence>
<sequence>MMKRGCSLNRFWNGRRCGVYGRHGRSSGICYFGYYLRVLPGVLRRRLGGFSIRGVLGTTRKSWPCGYLHNDSMSLELLLVLEMYLIDESLNFRSILGFSSRRHCDGSVPGKCSIAQENSFSSGVEL</sequence>